<evidence type="ECO:0008006" key="3">
    <source>
        <dbReference type="Google" id="ProtNLM"/>
    </source>
</evidence>
<protein>
    <recommendedName>
        <fullName evidence="3">RNA-directed DNA polymerase from mobile element jockey</fullName>
    </recommendedName>
</protein>
<dbReference type="STRING" id="610380.E2BU07"/>
<feature type="non-terminal residue" evidence="1">
    <location>
        <position position="134"/>
    </location>
</feature>
<sequence>SNRAKFLGITLDHALTWKFHIAKLKTKTIPRINILKSIMGISWGAHPAIMLSVYKNLIRSVLDWGCQAYLDLQERKAQTLDRLQFAAFNIILGLMKTTPTNVILDLSGERPLPVRRSFLAKKYIAKALSARHHP</sequence>
<keyword evidence="2" id="KW-1185">Reference proteome</keyword>
<accession>E2BU07</accession>
<feature type="non-terminal residue" evidence="1">
    <location>
        <position position="1"/>
    </location>
</feature>
<evidence type="ECO:0000313" key="1">
    <source>
        <dbReference type="EMBL" id="EFN80823.1"/>
    </source>
</evidence>
<dbReference type="AlphaFoldDB" id="E2BU07"/>
<gene>
    <name evidence="1" type="ORF">EAI_12282</name>
</gene>
<proteinExistence type="predicted"/>
<name>E2BU07_HARSA</name>
<dbReference type="InParanoid" id="E2BU07"/>
<dbReference type="EMBL" id="GL450533">
    <property type="protein sequence ID" value="EFN80823.1"/>
    <property type="molecule type" value="Genomic_DNA"/>
</dbReference>
<evidence type="ECO:0000313" key="2">
    <source>
        <dbReference type="Proteomes" id="UP000008237"/>
    </source>
</evidence>
<dbReference type="Proteomes" id="UP000008237">
    <property type="component" value="Unassembled WGS sequence"/>
</dbReference>
<organism evidence="2">
    <name type="scientific">Harpegnathos saltator</name>
    <name type="common">Jerdon's jumping ant</name>
    <dbReference type="NCBI Taxonomy" id="610380"/>
    <lineage>
        <taxon>Eukaryota</taxon>
        <taxon>Metazoa</taxon>
        <taxon>Ecdysozoa</taxon>
        <taxon>Arthropoda</taxon>
        <taxon>Hexapoda</taxon>
        <taxon>Insecta</taxon>
        <taxon>Pterygota</taxon>
        <taxon>Neoptera</taxon>
        <taxon>Endopterygota</taxon>
        <taxon>Hymenoptera</taxon>
        <taxon>Apocrita</taxon>
        <taxon>Aculeata</taxon>
        <taxon>Formicoidea</taxon>
        <taxon>Formicidae</taxon>
        <taxon>Ponerinae</taxon>
        <taxon>Ponerini</taxon>
        <taxon>Harpegnathos</taxon>
    </lineage>
</organism>
<reference evidence="1 2" key="1">
    <citation type="journal article" date="2010" name="Science">
        <title>Genomic comparison of the ants Camponotus floridanus and Harpegnathos saltator.</title>
        <authorList>
            <person name="Bonasio R."/>
            <person name="Zhang G."/>
            <person name="Ye C."/>
            <person name="Mutti N.S."/>
            <person name="Fang X."/>
            <person name="Qin N."/>
            <person name="Donahue G."/>
            <person name="Yang P."/>
            <person name="Li Q."/>
            <person name="Li C."/>
            <person name="Zhang P."/>
            <person name="Huang Z."/>
            <person name="Berger S.L."/>
            <person name="Reinberg D."/>
            <person name="Wang J."/>
            <person name="Liebig J."/>
        </authorList>
    </citation>
    <scope>NUCLEOTIDE SEQUENCE [LARGE SCALE GENOMIC DNA]</scope>
    <source>
        <strain evidence="1 2">R22 G/1</strain>
    </source>
</reference>
<dbReference type="OMA" id="TCKTHIN"/>